<dbReference type="InterPro" id="IPR016193">
    <property type="entry name" value="Cytidine_deaminase-like"/>
</dbReference>
<dbReference type="Gene3D" id="3.40.140.10">
    <property type="entry name" value="Cytidine Deaminase, domain 2"/>
    <property type="match status" value="1"/>
</dbReference>
<dbReference type="GO" id="GO:0042802">
    <property type="term" value="F:identical protein binding"/>
    <property type="evidence" value="ECO:0007669"/>
    <property type="project" value="UniProtKB-ARBA"/>
</dbReference>
<comment type="function">
    <text evidence="2 15">This enzyme scavenges exogenous and endogenous cytidine and 2'-deoxycytidine for UMP synthesis.</text>
</comment>
<feature type="active site" description="Proton donor" evidence="12">
    <location>
        <position position="73"/>
    </location>
</feature>
<protein>
    <recommendedName>
        <fullName evidence="5 15">Cytidine deaminase</fullName>
        <ecNumber evidence="4 15">3.5.4.5</ecNumber>
    </recommendedName>
    <alternativeName>
        <fullName evidence="9 15">Cytidine aminohydrolase</fullName>
    </alternativeName>
</protein>
<evidence type="ECO:0000256" key="13">
    <source>
        <dbReference type="PIRSR" id="PIRSR606262-2"/>
    </source>
</evidence>
<evidence type="ECO:0000256" key="7">
    <source>
        <dbReference type="ARBA" id="ARBA00022801"/>
    </source>
</evidence>
<dbReference type="GO" id="GO:0005829">
    <property type="term" value="C:cytosol"/>
    <property type="evidence" value="ECO:0007669"/>
    <property type="project" value="TreeGrafter"/>
</dbReference>
<dbReference type="InterPro" id="IPR016192">
    <property type="entry name" value="APOBEC/CMP_deaminase_Zn-bd"/>
</dbReference>
<keyword evidence="6 14" id="KW-0479">Metal-binding</keyword>
<accession>A0A6J4VKS6</accession>
<dbReference type="EMBL" id="CADCWF010000332">
    <property type="protein sequence ID" value="CAA9579082.1"/>
    <property type="molecule type" value="Genomic_DNA"/>
</dbReference>
<evidence type="ECO:0000313" key="17">
    <source>
        <dbReference type="EMBL" id="CAA9579082.1"/>
    </source>
</evidence>
<evidence type="ECO:0000256" key="9">
    <source>
        <dbReference type="ARBA" id="ARBA00032005"/>
    </source>
</evidence>
<evidence type="ECO:0000259" key="16">
    <source>
        <dbReference type="PROSITE" id="PS51747"/>
    </source>
</evidence>
<keyword evidence="7 15" id="KW-0378">Hydrolase</keyword>
<evidence type="ECO:0000256" key="15">
    <source>
        <dbReference type="RuleBase" id="RU364006"/>
    </source>
</evidence>
<dbReference type="AlphaFoldDB" id="A0A6J4VKS6"/>
<evidence type="ECO:0000256" key="2">
    <source>
        <dbReference type="ARBA" id="ARBA00003949"/>
    </source>
</evidence>
<dbReference type="GO" id="GO:0008270">
    <property type="term" value="F:zinc ion binding"/>
    <property type="evidence" value="ECO:0007669"/>
    <property type="project" value="UniProtKB-UniRule"/>
</dbReference>
<feature type="binding site" evidence="14">
    <location>
        <position position="104"/>
    </location>
    <ligand>
        <name>Zn(2+)</name>
        <dbReference type="ChEBI" id="CHEBI:29105"/>
        <note>catalytic</note>
    </ligand>
</feature>
<dbReference type="NCBIfam" id="NF004064">
    <property type="entry name" value="PRK05578.1"/>
    <property type="match status" value="1"/>
</dbReference>
<dbReference type="GO" id="GO:0055086">
    <property type="term" value="P:nucleobase-containing small molecule metabolic process"/>
    <property type="evidence" value="ECO:0007669"/>
    <property type="project" value="UniProtKB-ARBA"/>
</dbReference>
<name>A0A6J4VKS6_9BACT</name>
<evidence type="ECO:0000256" key="10">
    <source>
        <dbReference type="ARBA" id="ARBA00049252"/>
    </source>
</evidence>
<evidence type="ECO:0000256" key="4">
    <source>
        <dbReference type="ARBA" id="ARBA00012783"/>
    </source>
</evidence>
<dbReference type="GO" id="GO:0072527">
    <property type="term" value="P:pyrimidine-containing compound metabolic process"/>
    <property type="evidence" value="ECO:0007669"/>
    <property type="project" value="UniProtKB-ARBA"/>
</dbReference>
<proteinExistence type="inferred from homology"/>
<dbReference type="SUPFAM" id="SSF53927">
    <property type="entry name" value="Cytidine deaminase-like"/>
    <property type="match status" value="1"/>
</dbReference>
<comment type="catalytic activity">
    <reaction evidence="11 15">
        <text>cytidine + H2O + H(+) = uridine + NH4(+)</text>
        <dbReference type="Rhea" id="RHEA:16069"/>
        <dbReference type="ChEBI" id="CHEBI:15377"/>
        <dbReference type="ChEBI" id="CHEBI:15378"/>
        <dbReference type="ChEBI" id="CHEBI:16704"/>
        <dbReference type="ChEBI" id="CHEBI:17562"/>
        <dbReference type="ChEBI" id="CHEBI:28938"/>
        <dbReference type="EC" id="3.5.4.5"/>
    </reaction>
</comment>
<feature type="domain" description="CMP/dCMP-type deaminase" evidence="16">
    <location>
        <begin position="19"/>
        <end position="147"/>
    </location>
</feature>
<keyword evidence="8 14" id="KW-0862">Zinc</keyword>
<dbReference type="CDD" id="cd01283">
    <property type="entry name" value="cytidine_deaminase"/>
    <property type="match status" value="1"/>
</dbReference>
<evidence type="ECO:0000256" key="8">
    <source>
        <dbReference type="ARBA" id="ARBA00022833"/>
    </source>
</evidence>
<dbReference type="GO" id="GO:0004126">
    <property type="term" value="F:cytidine deaminase activity"/>
    <property type="evidence" value="ECO:0007669"/>
    <property type="project" value="UniProtKB-UniRule"/>
</dbReference>
<dbReference type="PANTHER" id="PTHR11644">
    <property type="entry name" value="CYTIDINE DEAMINASE"/>
    <property type="match status" value="1"/>
</dbReference>
<feature type="binding site" evidence="14">
    <location>
        <position position="107"/>
    </location>
    <ligand>
        <name>Zn(2+)</name>
        <dbReference type="ChEBI" id="CHEBI:29105"/>
        <note>catalytic</note>
    </ligand>
</feature>
<comment type="cofactor">
    <cofactor evidence="1 14 15">
        <name>Zn(2+)</name>
        <dbReference type="ChEBI" id="CHEBI:29105"/>
    </cofactor>
</comment>
<evidence type="ECO:0000256" key="6">
    <source>
        <dbReference type="ARBA" id="ARBA00022723"/>
    </source>
</evidence>
<dbReference type="PROSITE" id="PS00903">
    <property type="entry name" value="CYT_DCMP_DEAMINASES_1"/>
    <property type="match status" value="1"/>
</dbReference>
<gene>
    <name evidence="17" type="ORF">AVDCRST_MAG59-4488</name>
</gene>
<dbReference type="InterPro" id="IPR006262">
    <property type="entry name" value="Cyt_deam_tetra"/>
</dbReference>
<reference evidence="17" key="1">
    <citation type="submission" date="2020-02" db="EMBL/GenBank/DDBJ databases">
        <authorList>
            <person name="Meier V. D."/>
        </authorList>
    </citation>
    <scope>NUCLEOTIDE SEQUENCE</scope>
    <source>
        <strain evidence="17">AVDCRST_MAG59</strain>
    </source>
</reference>
<evidence type="ECO:0000256" key="3">
    <source>
        <dbReference type="ARBA" id="ARBA00006576"/>
    </source>
</evidence>
<evidence type="ECO:0000256" key="11">
    <source>
        <dbReference type="ARBA" id="ARBA00049558"/>
    </source>
</evidence>
<dbReference type="InterPro" id="IPR002125">
    <property type="entry name" value="CMP_dCMP_dom"/>
</dbReference>
<organism evidence="17">
    <name type="scientific">uncultured Thermomicrobiales bacterium</name>
    <dbReference type="NCBI Taxonomy" id="1645740"/>
    <lineage>
        <taxon>Bacteria</taxon>
        <taxon>Pseudomonadati</taxon>
        <taxon>Thermomicrobiota</taxon>
        <taxon>Thermomicrobia</taxon>
        <taxon>Thermomicrobiales</taxon>
        <taxon>environmental samples</taxon>
    </lineage>
</organism>
<sequence>MIASASGRDRLGRHVVDHDTAASLIAQAKAAAAHAYVPYSRFPVGAAVLAADGSVFTGANIENASYPLTCCAERVAVFHAVMAGQTAIVAIAVWAEKSSGVTPCGACRQVLNEWRPERDDMVVILEGLGGPEHLALADLLPRSFGPRDLDGSRRNP</sequence>
<evidence type="ECO:0000256" key="12">
    <source>
        <dbReference type="PIRSR" id="PIRSR606262-1"/>
    </source>
</evidence>
<dbReference type="PROSITE" id="PS51747">
    <property type="entry name" value="CYT_DCMP_DEAMINASES_2"/>
    <property type="match status" value="1"/>
</dbReference>
<evidence type="ECO:0000256" key="14">
    <source>
        <dbReference type="PIRSR" id="PIRSR606262-3"/>
    </source>
</evidence>
<feature type="binding site" evidence="13">
    <location>
        <begin position="60"/>
        <end position="66"/>
    </location>
    <ligand>
        <name>substrate</name>
    </ligand>
</feature>
<dbReference type="EC" id="3.5.4.5" evidence="4 15"/>
<comment type="catalytic activity">
    <reaction evidence="10 15">
        <text>2'-deoxycytidine + H2O + H(+) = 2'-deoxyuridine + NH4(+)</text>
        <dbReference type="Rhea" id="RHEA:13433"/>
        <dbReference type="ChEBI" id="CHEBI:15377"/>
        <dbReference type="ChEBI" id="CHEBI:15378"/>
        <dbReference type="ChEBI" id="CHEBI:15698"/>
        <dbReference type="ChEBI" id="CHEBI:16450"/>
        <dbReference type="ChEBI" id="CHEBI:28938"/>
        <dbReference type="EC" id="3.5.4.5"/>
    </reaction>
</comment>
<dbReference type="PANTHER" id="PTHR11644:SF2">
    <property type="entry name" value="CYTIDINE DEAMINASE"/>
    <property type="match status" value="1"/>
</dbReference>
<evidence type="ECO:0000256" key="1">
    <source>
        <dbReference type="ARBA" id="ARBA00001947"/>
    </source>
</evidence>
<dbReference type="Pfam" id="PF00383">
    <property type="entry name" value="dCMP_cyt_deam_1"/>
    <property type="match status" value="1"/>
</dbReference>
<feature type="binding site" evidence="14">
    <location>
        <position position="71"/>
    </location>
    <ligand>
        <name>Zn(2+)</name>
        <dbReference type="ChEBI" id="CHEBI:29105"/>
        <note>catalytic</note>
    </ligand>
</feature>
<comment type="similarity">
    <text evidence="3 15">Belongs to the cytidine and deoxycytidylate deaminase family.</text>
</comment>
<dbReference type="NCBIfam" id="TIGR01354">
    <property type="entry name" value="cyt_deam_tetra"/>
    <property type="match status" value="1"/>
</dbReference>
<dbReference type="FunFam" id="3.40.140.10:FF:000008">
    <property type="entry name" value="Cytidine deaminase"/>
    <property type="match status" value="1"/>
</dbReference>
<dbReference type="InterPro" id="IPR050202">
    <property type="entry name" value="Cyt/Deoxycyt_deaminase"/>
</dbReference>
<evidence type="ECO:0000256" key="5">
    <source>
        <dbReference type="ARBA" id="ARBA00018266"/>
    </source>
</evidence>